<dbReference type="AlphaFoldDB" id="A0A0R1WSC2"/>
<dbReference type="PATRIC" id="fig|1423755.3.peg.256"/>
<organism evidence="1 2">
    <name type="scientific">Ligilactobacillus hayakitensis DSM 18933 = JCM 14209</name>
    <dbReference type="NCBI Taxonomy" id="1423755"/>
    <lineage>
        <taxon>Bacteria</taxon>
        <taxon>Bacillati</taxon>
        <taxon>Bacillota</taxon>
        <taxon>Bacilli</taxon>
        <taxon>Lactobacillales</taxon>
        <taxon>Lactobacillaceae</taxon>
        <taxon>Ligilactobacillus</taxon>
    </lineage>
</organism>
<evidence type="ECO:0008006" key="3">
    <source>
        <dbReference type="Google" id="ProtNLM"/>
    </source>
</evidence>
<reference evidence="1 2" key="1">
    <citation type="journal article" date="2015" name="Genome Announc.">
        <title>Expanding the biotechnology potential of lactobacilli through comparative genomics of 213 strains and associated genera.</title>
        <authorList>
            <person name="Sun Z."/>
            <person name="Harris H.M."/>
            <person name="McCann A."/>
            <person name="Guo C."/>
            <person name="Argimon S."/>
            <person name="Zhang W."/>
            <person name="Yang X."/>
            <person name="Jeffery I.B."/>
            <person name="Cooney J.C."/>
            <person name="Kagawa T.F."/>
            <person name="Liu W."/>
            <person name="Song Y."/>
            <person name="Salvetti E."/>
            <person name="Wrobel A."/>
            <person name="Rasinkangas P."/>
            <person name="Parkhill J."/>
            <person name="Rea M.C."/>
            <person name="O'Sullivan O."/>
            <person name="Ritari J."/>
            <person name="Douillard F.P."/>
            <person name="Paul Ross R."/>
            <person name="Yang R."/>
            <person name="Briner A.E."/>
            <person name="Felis G.E."/>
            <person name="de Vos W.M."/>
            <person name="Barrangou R."/>
            <person name="Klaenhammer T.R."/>
            <person name="Caufield P.W."/>
            <person name="Cui Y."/>
            <person name="Zhang H."/>
            <person name="O'Toole P.W."/>
        </authorList>
    </citation>
    <scope>NUCLEOTIDE SEQUENCE [LARGE SCALE GENOMIC DNA]</scope>
    <source>
        <strain evidence="1 2">DSM 18933</strain>
    </source>
</reference>
<dbReference type="Proteomes" id="UP000051054">
    <property type="component" value="Unassembled WGS sequence"/>
</dbReference>
<accession>A0A0R1WSC2</accession>
<name>A0A0R1WSC2_9LACO</name>
<dbReference type="OrthoDB" id="2327487at2"/>
<dbReference type="EMBL" id="AZGD01000006">
    <property type="protein sequence ID" value="KRM20317.1"/>
    <property type="molecule type" value="Genomic_DNA"/>
</dbReference>
<gene>
    <name evidence="1" type="ORF">FC40_GL000238</name>
</gene>
<evidence type="ECO:0000313" key="2">
    <source>
        <dbReference type="Proteomes" id="UP000051054"/>
    </source>
</evidence>
<sequence length="82" mass="8776">MMKALLTQDGKLNAKTVTSLALLGVVLVQEVAKLFGWHLTGDPKQVMEIVNTILTILGTLGLASNSADVKDDEIKAKIEGKE</sequence>
<dbReference type="InterPro" id="IPR006485">
    <property type="entry name" value="Phage-like_holin"/>
</dbReference>
<comment type="caution">
    <text evidence="1">The sequence shown here is derived from an EMBL/GenBank/DDBJ whole genome shotgun (WGS) entry which is preliminary data.</text>
</comment>
<keyword evidence="2" id="KW-1185">Reference proteome</keyword>
<evidence type="ECO:0000313" key="1">
    <source>
        <dbReference type="EMBL" id="KRM20317.1"/>
    </source>
</evidence>
<dbReference type="Pfam" id="PF04531">
    <property type="entry name" value="Phage_holin_1"/>
    <property type="match status" value="1"/>
</dbReference>
<dbReference type="RefSeq" id="WP_025021926.1">
    <property type="nucleotide sequence ID" value="NZ_AZGD01000006.1"/>
</dbReference>
<proteinExistence type="predicted"/>
<dbReference type="eggNOG" id="COG5546">
    <property type="taxonomic scope" value="Bacteria"/>
</dbReference>
<protein>
    <recommendedName>
        <fullName evidence="3">Holin</fullName>
    </recommendedName>
</protein>